<sequence>MHILVVDDNDEFRQGLVQVLQEDLQATHIIEARSVADARDLTGQHHRSFNLMLFDHGLPDGEGVVLLEEILNQYPYLKIVMLSGWEDPGLMRQALEVGALGYIPKSTKTSVMITAIQLVLAGGTYIPTHLLAYLSKEGSPAAKAFTRDSLTKRQLEVYDLLRADLSNKEIARRLNITEATVKAHVTAILRSQGVTSRTQLLP</sequence>
<dbReference type="SMART" id="SM00421">
    <property type="entry name" value="HTH_LUXR"/>
    <property type="match status" value="1"/>
</dbReference>
<dbReference type="PROSITE" id="PS50110">
    <property type="entry name" value="RESPONSE_REGULATORY"/>
    <property type="match status" value="1"/>
</dbReference>
<keyword evidence="2" id="KW-0238">DNA-binding</keyword>
<dbReference type="STRING" id="1921010.MMIC_P1845"/>
<dbReference type="InterPro" id="IPR016032">
    <property type="entry name" value="Sig_transdc_resp-reg_C-effctor"/>
</dbReference>
<evidence type="ECO:0000259" key="5">
    <source>
        <dbReference type="PROSITE" id="PS50110"/>
    </source>
</evidence>
<dbReference type="PROSITE" id="PS50043">
    <property type="entry name" value="HTH_LUXR_2"/>
    <property type="match status" value="1"/>
</dbReference>
<dbReference type="PANTHER" id="PTHR45566">
    <property type="entry name" value="HTH-TYPE TRANSCRIPTIONAL REGULATOR YHJB-RELATED"/>
    <property type="match status" value="1"/>
</dbReference>
<keyword evidence="7" id="KW-1185">Reference proteome</keyword>
<evidence type="ECO:0000256" key="3">
    <source>
        <dbReference type="PROSITE-ProRule" id="PRU00169"/>
    </source>
</evidence>
<dbReference type="GO" id="GO:0006355">
    <property type="term" value="P:regulation of DNA-templated transcription"/>
    <property type="evidence" value="ECO:0007669"/>
    <property type="project" value="InterPro"/>
</dbReference>
<dbReference type="InterPro" id="IPR011006">
    <property type="entry name" value="CheY-like_superfamily"/>
</dbReference>
<dbReference type="InterPro" id="IPR051015">
    <property type="entry name" value="EvgA-like"/>
</dbReference>
<dbReference type="Pfam" id="PF00072">
    <property type="entry name" value="Response_reg"/>
    <property type="match status" value="1"/>
</dbReference>
<dbReference type="Gene3D" id="3.40.50.2300">
    <property type="match status" value="1"/>
</dbReference>
<evidence type="ECO:0000313" key="7">
    <source>
        <dbReference type="Proteomes" id="UP000231632"/>
    </source>
</evidence>
<feature type="modified residue" description="4-aspartylphosphate" evidence="3">
    <location>
        <position position="55"/>
    </location>
</feature>
<dbReference type="EMBL" id="BDFD01000016">
    <property type="protein sequence ID" value="GAV20870.1"/>
    <property type="molecule type" value="Genomic_DNA"/>
</dbReference>
<dbReference type="SMART" id="SM00448">
    <property type="entry name" value="REC"/>
    <property type="match status" value="1"/>
</dbReference>
<organism evidence="6 7">
    <name type="scientific">Mariprofundus micogutta</name>
    <dbReference type="NCBI Taxonomy" id="1921010"/>
    <lineage>
        <taxon>Bacteria</taxon>
        <taxon>Pseudomonadati</taxon>
        <taxon>Pseudomonadota</taxon>
        <taxon>Candidatius Mariprofundia</taxon>
        <taxon>Mariprofundales</taxon>
        <taxon>Mariprofundaceae</taxon>
        <taxon>Mariprofundus</taxon>
    </lineage>
</organism>
<dbReference type="PANTHER" id="PTHR45566:SF1">
    <property type="entry name" value="HTH-TYPE TRANSCRIPTIONAL REGULATOR YHJB-RELATED"/>
    <property type="match status" value="1"/>
</dbReference>
<accession>A0A1L8CPM0</accession>
<dbReference type="Proteomes" id="UP000231632">
    <property type="component" value="Unassembled WGS sequence"/>
</dbReference>
<protein>
    <submittedName>
        <fullName evidence="6">Transcriptional regulatory protein DegU</fullName>
    </submittedName>
</protein>
<feature type="domain" description="Response regulatory" evidence="5">
    <location>
        <begin position="2"/>
        <end position="120"/>
    </location>
</feature>
<dbReference type="SUPFAM" id="SSF46894">
    <property type="entry name" value="C-terminal effector domain of the bipartite response regulators"/>
    <property type="match status" value="1"/>
</dbReference>
<dbReference type="OrthoDB" id="9780593at2"/>
<evidence type="ECO:0000256" key="2">
    <source>
        <dbReference type="ARBA" id="ARBA00023125"/>
    </source>
</evidence>
<proteinExistence type="predicted"/>
<dbReference type="InterPro" id="IPR000792">
    <property type="entry name" value="Tscrpt_reg_LuxR_C"/>
</dbReference>
<evidence type="ECO:0000313" key="6">
    <source>
        <dbReference type="EMBL" id="GAV20870.1"/>
    </source>
</evidence>
<comment type="caution">
    <text evidence="6">The sequence shown here is derived from an EMBL/GenBank/DDBJ whole genome shotgun (WGS) entry which is preliminary data.</text>
</comment>
<dbReference type="Pfam" id="PF00196">
    <property type="entry name" value="GerE"/>
    <property type="match status" value="1"/>
</dbReference>
<feature type="domain" description="HTH luxR-type" evidence="4">
    <location>
        <begin position="143"/>
        <end position="202"/>
    </location>
</feature>
<name>A0A1L8CPM0_9PROT</name>
<evidence type="ECO:0000259" key="4">
    <source>
        <dbReference type="PROSITE" id="PS50043"/>
    </source>
</evidence>
<dbReference type="SUPFAM" id="SSF52172">
    <property type="entry name" value="CheY-like"/>
    <property type="match status" value="1"/>
</dbReference>
<dbReference type="CDD" id="cd06170">
    <property type="entry name" value="LuxR_C_like"/>
    <property type="match status" value="1"/>
</dbReference>
<dbReference type="CDD" id="cd17535">
    <property type="entry name" value="REC_NarL-like"/>
    <property type="match status" value="1"/>
</dbReference>
<dbReference type="AlphaFoldDB" id="A0A1L8CPM0"/>
<dbReference type="InterPro" id="IPR001789">
    <property type="entry name" value="Sig_transdc_resp-reg_receiver"/>
</dbReference>
<dbReference type="GO" id="GO:0000160">
    <property type="term" value="P:phosphorelay signal transduction system"/>
    <property type="evidence" value="ECO:0007669"/>
    <property type="project" value="InterPro"/>
</dbReference>
<keyword evidence="1 3" id="KW-0597">Phosphoprotein</keyword>
<evidence type="ECO:0000256" key="1">
    <source>
        <dbReference type="ARBA" id="ARBA00022553"/>
    </source>
</evidence>
<reference evidence="6 7" key="1">
    <citation type="journal article" date="2017" name="Arch. Microbiol.">
        <title>Mariprofundus micogutta sp. nov., a novel iron-oxidizing zetaproteobacterium isolated from a deep-sea hydrothermal field at the Bayonnaise knoll of the Izu-Ogasawara arc, and a description of Mariprofundales ord. nov. and Zetaproteobacteria classis nov.</title>
        <authorList>
            <person name="Makita H."/>
            <person name="Tanaka E."/>
            <person name="Mitsunobu S."/>
            <person name="Miyazaki M."/>
            <person name="Nunoura T."/>
            <person name="Uematsu K."/>
            <person name="Takaki Y."/>
            <person name="Nishi S."/>
            <person name="Shimamura S."/>
            <person name="Takai K."/>
        </authorList>
    </citation>
    <scope>NUCLEOTIDE SEQUENCE [LARGE SCALE GENOMIC DNA]</scope>
    <source>
        <strain evidence="6 7">ET2</strain>
    </source>
</reference>
<dbReference type="PRINTS" id="PR00038">
    <property type="entry name" value="HTHLUXR"/>
</dbReference>
<dbReference type="GO" id="GO:0003677">
    <property type="term" value="F:DNA binding"/>
    <property type="evidence" value="ECO:0007669"/>
    <property type="project" value="UniProtKB-KW"/>
</dbReference>
<dbReference type="InterPro" id="IPR058245">
    <property type="entry name" value="NreC/VraR/RcsB-like_REC"/>
</dbReference>
<gene>
    <name evidence="6" type="ORF">MMIC_P1845</name>
</gene>